<dbReference type="NCBIfam" id="TIGR00348">
    <property type="entry name" value="hsdR"/>
    <property type="match status" value="1"/>
</dbReference>
<dbReference type="EC" id="3.1.21.3" evidence="10"/>
<evidence type="ECO:0000256" key="8">
    <source>
        <dbReference type="ARBA" id="ARBA00022840"/>
    </source>
</evidence>
<name>A0A367W101_9PROT</name>
<keyword evidence="3" id="KW-0540">Nuclease</keyword>
<dbReference type="GO" id="GO:0003677">
    <property type="term" value="F:DNA binding"/>
    <property type="evidence" value="ECO:0007669"/>
    <property type="project" value="UniProtKB-KW"/>
</dbReference>
<dbReference type="InterPro" id="IPR007409">
    <property type="entry name" value="Restrct_endonuc_type1_HsdR_N"/>
</dbReference>
<comment type="function">
    <text evidence="10">Subunit R is required for both nuclease and ATPase activities, but not for modification.</text>
</comment>
<evidence type="ECO:0000256" key="2">
    <source>
        <dbReference type="ARBA" id="ARBA00008598"/>
    </source>
</evidence>
<protein>
    <recommendedName>
        <fullName evidence="10">Type I restriction enzyme endonuclease subunit</fullName>
        <shortName evidence="10">R protein</shortName>
        <ecNumber evidence="10">3.1.21.3</ecNumber>
    </recommendedName>
</protein>
<feature type="domain" description="Helicase ATP-binding" evidence="12">
    <location>
        <begin position="263"/>
        <end position="459"/>
    </location>
</feature>
<keyword evidence="8 10" id="KW-0067">ATP-binding</keyword>
<dbReference type="PANTHER" id="PTHR30195:SF15">
    <property type="entry name" value="TYPE I RESTRICTION ENZYME HINDI ENDONUCLEASE SUBUNIT"/>
    <property type="match status" value="1"/>
</dbReference>
<dbReference type="InterPro" id="IPR004473">
    <property type="entry name" value="Restrct_endonuc_typeI_HsdR"/>
</dbReference>
<evidence type="ECO:0000259" key="12">
    <source>
        <dbReference type="SMART" id="SM00487"/>
    </source>
</evidence>
<dbReference type="Proteomes" id="UP000253226">
    <property type="component" value="Unassembled WGS sequence"/>
</dbReference>
<keyword evidence="9 10" id="KW-0238">DNA-binding</keyword>
<dbReference type="InterPro" id="IPR051268">
    <property type="entry name" value="Type-I_R_enzyme_R_subunit"/>
</dbReference>
<dbReference type="Gene3D" id="3.40.50.300">
    <property type="entry name" value="P-loop containing nucleotide triphosphate hydrolases"/>
    <property type="match status" value="2"/>
</dbReference>
<evidence type="ECO:0000256" key="7">
    <source>
        <dbReference type="ARBA" id="ARBA00022801"/>
    </source>
</evidence>
<keyword evidence="4 10" id="KW-0547">Nucleotide-binding</keyword>
<evidence type="ECO:0000256" key="6">
    <source>
        <dbReference type="ARBA" id="ARBA00022759"/>
    </source>
</evidence>
<evidence type="ECO:0000313" key="14">
    <source>
        <dbReference type="Proteomes" id="UP000253226"/>
    </source>
</evidence>
<evidence type="ECO:0000256" key="3">
    <source>
        <dbReference type="ARBA" id="ARBA00022722"/>
    </source>
</evidence>
<dbReference type="Pfam" id="PF18766">
    <property type="entry name" value="SWI2_SNF2"/>
    <property type="match status" value="1"/>
</dbReference>
<feature type="coiled-coil region" evidence="11">
    <location>
        <begin position="557"/>
        <end position="584"/>
    </location>
</feature>
<dbReference type="InterPro" id="IPR027417">
    <property type="entry name" value="P-loop_NTPase"/>
</dbReference>
<comment type="similarity">
    <text evidence="2 10">Belongs to the HsdR family.</text>
</comment>
<dbReference type="GO" id="GO:0009307">
    <property type="term" value="P:DNA restriction-modification system"/>
    <property type="evidence" value="ECO:0007669"/>
    <property type="project" value="UniProtKB-KW"/>
</dbReference>
<dbReference type="InterPro" id="IPR055180">
    <property type="entry name" value="HsdR_RecA-like_helicase_dom_2"/>
</dbReference>
<dbReference type="CDD" id="cd22332">
    <property type="entry name" value="HsdR_N"/>
    <property type="match status" value="1"/>
</dbReference>
<dbReference type="SUPFAM" id="SSF52540">
    <property type="entry name" value="P-loop containing nucleoside triphosphate hydrolases"/>
    <property type="match status" value="1"/>
</dbReference>
<dbReference type="InterPro" id="IPR040980">
    <property type="entry name" value="SWI2_SNF2"/>
</dbReference>
<dbReference type="SMART" id="SM00487">
    <property type="entry name" value="DEXDc"/>
    <property type="match status" value="1"/>
</dbReference>
<evidence type="ECO:0000256" key="4">
    <source>
        <dbReference type="ARBA" id="ARBA00022741"/>
    </source>
</evidence>
<evidence type="ECO:0000256" key="11">
    <source>
        <dbReference type="SAM" id="Coils"/>
    </source>
</evidence>
<dbReference type="Pfam" id="PF22679">
    <property type="entry name" value="T1R_D3-like"/>
    <property type="match status" value="1"/>
</dbReference>
<organism evidence="13 14">
    <name type="scientific">Thalassospira profundimaris</name>
    <dbReference type="NCBI Taxonomy" id="502049"/>
    <lineage>
        <taxon>Bacteria</taxon>
        <taxon>Pseudomonadati</taxon>
        <taxon>Pseudomonadota</taxon>
        <taxon>Alphaproteobacteria</taxon>
        <taxon>Rhodospirillales</taxon>
        <taxon>Thalassospiraceae</taxon>
        <taxon>Thalassospira</taxon>
    </lineage>
</organism>
<proteinExistence type="inferred from homology"/>
<dbReference type="Pfam" id="PF04313">
    <property type="entry name" value="HSDR_N"/>
    <property type="match status" value="1"/>
</dbReference>
<dbReference type="RefSeq" id="WP_114104332.1">
    <property type="nucleotide sequence ID" value="NZ_JPWF01000022.1"/>
</dbReference>
<comment type="catalytic activity">
    <reaction evidence="1 10">
        <text>Endonucleolytic cleavage of DNA to give random double-stranded fragments with terminal 5'-phosphates, ATP is simultaneously hydrolyzed.</text>
        <dbReference type="EC" id="3.1.21.3"/>
    </reaction>
</comment>
<dbReference type="OrthoDB" id="9758243at2"/>
<evidence type="ECO:0000256" key="10">
    <source>
        <dbReference type="RuleBase" id="RU364115"/>
    </source>
</evidence>
<keyword evidence="5 10" id="KW-0680">Restriction system</keyword>
<accession>A0A367W101</accession>
<evidence type="ECO:0000256" key="1">
    <source>
        <dbReference type="ARBA" id="ARBA00000851"/>
    </source>
</evidence>
<dbReference type="PANTHER" id="PTHR30195">
    <property type="entry name" value="TYPE I SITE-SPECIFIC DEOXYRIBONUCLEASE PROTEIN SUBUNIT M AND R"/>
    <property type="match status" value="1"/>
</dbReference>
<keyword evidence="7 10" id="KW-0378">Hydrolase</keyword>
<dbReference type="Gene3D" id="3.90.1570.50">
    <property type="match status" value="1"/>
</dbReference>
<evidence type="ECO:0000256" key="9">
    <source>
        <dbReference type="ARBA" id="ARBA00023125"/>
    </source>
</evidence>
<dbReference type="GO" id="GO:0009035">
    <property type="term" value="F:type I site-specific deoxyribonuclease activity"/>
    <property type="evidence" value="ECO:0007669"/>
    <property type="project" value="UniProtKB-EC"/>
</dbReference>
<dbReference type="CDD" id="cd18800">
    <property type="entry name" value="SF2_C_EcoR124I-like"/>
    <property type="match status" value="1"/>
</dbReference>
<comment type="caution">
    <text evidence="13">The sequence shown here is derived from an EMBL/GenBank/DDBJ whole genome shotgun (WGS) entry which is preliminary data.</text>
</comment>
<evidence type="ECO:0000313" key="13">
    <source>
        <dbReference type="EMBL" id="RCK31275.1"/>
    </source>
</evidence>
<dbReference type="GO" id="GO:0005524">
    <property type="term" value="F:ATP binding"/>
    <property type="evidence" value="ECO:0007669"/>
    <property type="project" value="UniProtKB-KW"/>
</dbReference>
<sequence length="1075" mass="123163">MNDFTEDRLAQETLASYLQDDLGWDNIFTFNTEIFGPEGTLGRKSDRDVVLTRHLGEALVRLNPGLPDEAYSSALRQITDTLGFQSIVQTNREKYELIRDGVLASYKKDGEIKKSRLKVFDYKDIDNNHFLCVREMWVRGPNGHRRRPDVVGFVNGLPLLFVELKRQDKSLRRAYEGNFRDYMDTIPQLFHFNAVVMFGNGERAKIGSITAKYEHFSDWKRLAEGDKGVVQMETLLKGVCKRENFLDIFENFTLFDDSTGKLIKIVARNHQYLGVNRALQSVIDRKKQHGKLGVFWHTQGSGKSYSMAFFAQKVRRKLGGNFTFLVLTDRLDLDNQIYKTFAGVGLVNNDKDPCRAESGKMLKEYLGEQKAFIFSLIHRFNQKIEDGQEYSTRDNIIVMTDEAHRSQYGTLAMNMRDALPNASYIGFTGTPLFTSDEITQRVFGGYVSTYDFQKAIQDNATLPLYYDARGDKLGLTVEGLNEKLAAVIEAAEIEDADVAAKLEDEMKREYHVVTAEKRLRHIAHDFASHYSTNWETGKAMFVTIDKITAVRMHGFIKEAWQSLIASLEADLKNARDDQDLLGRERHLSWMRETEIAVVVSDEQGEVDRFRKWGLDIGPHRKLMKEGFILEDGKRLDLETAFKRENHPFRVVIVCAMWLTGFDVPSLSTLYLDKPLQAHTLMQAIARANRVKEGKNNGLIVDYCGILKNLRKALATFAGHSGEDGFDGEGPEKDPLHPEEELLGELSGAIGFARKLLQDNGFELDMLRTTTGFAKIKALVDAKEAVNLDDESRKKFEISARSVFRKYKACLTFEGVQAYRSDYEAINFIYKTLQEDRQKADTSAIIQKLNAIVSDAIDVKADVDSGDKVFDISKINFDLLRKEFAKSESKRSDVQDMKTVVENRLRKMLMQNPLRVDFQERFDEIVRDYNKEKDKNTIEATFEALMKLSVEMSEEQQRHVKEGLESEEQLAVFDMLLKPALSKAEIKKIKSVAVSLLKELEKQMRDVQDIFSKVSTRDRFRQSIYDFLYDDRTGLPVEDYSEEELVNKTDLIFDFFAMQARSQANHYSGGVVYNDY</sequence>
<evidence type="ECO:0000256" key="5">
    <source>
        <dbReference type="ARBA" id="ARBA00022747"/>
    </source>
</evidence>
<dbReference type="InterPro" id="IPR014001">
    <property type="entry name" value="Helicase_ATP-bd"/>
</dbReference>
<keyword evidence="11" id="KW-0175">Coiled coil</keyword>
<dbReference type="EMBL" id="JPWF01000022">
    <property type="protein sequence ID" value="RCK31275.1"/>
    <property type="molecule type" value="Genomic_DNA"/>
</dbReference>
<comment type="subunit">
    <text evidence="10">The type I restriction/modification system is composed of three polypeptides R, M and S.</text>
</comment>
<dbReference type="AlphaFoldDB" id="A0A367W101"/>
<gene>
    <name evidence="13" type="ORF">TH19_21720</name>
</gene>
<keyword evidence="6" id="KW-0255">Endonuclease</keyword>
<dbReference type="CDD" id="cd18030">
    <property type="entry name" value="DEXHc_RE_I_HsdR"/>
    <property type="match status" value="1"/>
</dbReference>
<reference evidence="13 14" key="1">
    <citation type="submission" date="2014-07" db="EMBL/GenBank/DDBJ databases">
        <title>Draft genome sequence of Thalassospira profundimaris 35.</title>
        <authorList>
            <person name="Lai Q."/>
            <person name="Shao Z."/>
        </authorList>
    </citation>
    <scope>NUCLEOTIDE SEQUENCE [LARGE SCALE GENOMIC DNA]</scope>
    <source>
        <strain evidence="13 14">35</strain>
    </source>
</reference>
<keyword evidence="13" id="KW-0347">Helicase</keyword>
<dbReference type="GO" id="GO:0004386">
    <property type="term" value="F:helicase activity"/>
    <property type="evidence" value="ECO:0007669"/>
    <property type="project" value="UniProtKB-KW"/>
</dbReference>